<proteinExistence type="predicted"/>
<feature type="domain" description="DUF7830" evidence="3">
    <location>
        <begin position="261"/>
        <end position="332"/>
    </location>
</feature>
<evidence type="ECO:0000256" key="1">
    <source>
        <dbReference type="SAM" id="Coils"/>
    </source>
</evidence>
<dbReference type="InterPro" id="IPR057152">
    <property type="entry name" value="DUF7830"/>
</dbReference>
<evidence type="ECO:0000313" key="5">
    <source>
        <dbReference type="Proteomes" id="UP000095419"/>
    </source>
</evidence>
<dbReference type="Proteomes" id="UP000095419">
    <property type="component" value="Unassembled WGS sequence"/>
</dbReference>
<keyword evidence="1" id="KW-0175">Coiled coil</keyword>
<dbReference type="RefSeq" id="WP_057089242.1">
    <property type="nucleotide sequence ID" value="NZ_CYZF01000009.1"/>
</dbReference>
<evidence type="ECO:0000259" key="3">
    <source>
        <dbReference type="Pfam" id="PF25169"/>
    </source>
</evidence>
<dbReference type="AlphaFoldDB" id="A0A174KRM6"/>
<name>A0A174KRM6_BACUN</name>
<sequence>MADYMKNIVMGLLKRVFKIDIKGIQLQNKVLSDKTKQLLEENATLENKDNILIKENTVLQNEKKRLLDELNSNINESQQLQESVSSLKQELTLTKEKVKSLELQSQNHIIEIGKKDNTIKELQANIQALESVDEDNERISDEQMQDQIDSLKMQYQNLKEQYDSINKKYKDCKAEICTKDAIIDILNKEKVELQNKISGLNKSVSTIEKDNKVKTGSEEQKIIVGEGSMITIGPIGNTDLGYVDKTKRTIDTVIDTDTGLEISARDFFAQPENAIFKVRTELQKSIYLRKPKLVCKYCRQAVKISGRKIERGKASFFSHFKDSDECDYKTTTGRTRRDINREKYARCNEGERHKRLKTKIAELLEMTPGVSDVKVEKNIIGNHPILNWKRPDILASFRGQEIVFELQLSTTFVSVIAERDLFYRLNKKFIIWVFNFDEQDEHVNLDNMMAKDIYYNNKMNVFIFDREAQKESEERGELILKCNWLKADGSWEYLNENSSNGLGGTFVCLSDLQYDSTYKPYYFDAEQRYIEAHPEFQSKISDIEKENKRVLEELDELWRQKQEDLKTEDKLERLSEAFELDAIMKSTQRYVIGKKDGKCGLITFDGEIRIAFEYELITPHTGWYEGTKDGLHDLFDNNYTLLNVGIRRIEKFNPIGNKYVKETDGALLWGIMKKGVPLTPACYSQLEIWSSDKIIAMRNGLYCIVDFQGNEILSNYDYISELNADNIANVKCDGCNGFIDSNCKSLKEKSRRLDNGMEKFLQMDKWGIEREDGSIVVPGKYDEIGSYKDRLVGVSGVSFSIIDEKIDADCPVKVEYISRNDRKMLIFKLGKREALMNLRQQNKARNLGLQPQNMKELYFSFVNVERSLLYLSAVPVRGEKQQIKIEDKDIPFGTIYTGRFLYKKKDGVIIRALNGIKIFLHSSNLGKYTVEELEKSKSITLKKIGYDQFYKKHIWEIISILS</sequence>
<accession>A0A174KRM6</accession>
<protein>
    <submittedName>
        <fullName evidence="4">Competence protein</fullName>
    </submittedName>
</protein>
<dbReference type="Pfam" id="PF25169">
    <property type="entry name" value="DUF7830"/>
    <property type="match status" value="1"/>
</dbReference>
<evidence type="ECO:0000259" key="2">
    <source>
        <dbReference type="Pfam" id="PF19500"/>
    </source>
</evidence>
<organism evidence="4 5">
    <name type="scientific">Bacteroides uniformis</name>
    <dbReference type="NCBI Taxonomy" id="820"/>
    <lineage>
        <taxon>Bacteria</taxon>
        <taxon>Pseudomonadati</taxon>
        <taxon>Bacteroidota</taxon>
        <taxon>Bacteroidia</taxon>
        <taxon>Bacteroidales</taxon>
        <taxon>Bacteroidaceae</taxon>
        <taxon>Bacteroides</taxon>
    </lineage>
</organism>
<feature type="coiled-coil region" evidence="1">
    <location>
        <begin position="28"/>
        <end position="210"/>
    </location>
</feature>
<dbReference type="InterPro" id="IPR046099">
    <property type="entry name" value="DUF6035"/>
</dbReference>
<gene>
    <name evidence="4" type="ORF">ERS417307_03145</name>
</gene>
<reference evidence="4 5" key="1">
    <citation type="submission" date="2015-09" db="EMBL/GenBank/DDBJ databases">
        <authorList>
            <consortium name="Pathogen Informatics"/>
        </authorList>
    </citation>
    <scope>NUCLEOTIDE SEQUENCE [LARGE SCALE GENOMIC DNA]</scope>
    <source>
        <strain evidence="4 5">2789STDY5608791</strain>
    </source>
</reference>
<evidence type="ECO:0000313" key="4">
    <source>
        <dbReference type="EMBL" id="CUP12508.1"/>
    </source>
</evidence>
<dbReference type="Pfam" id="PF19500">
    <property type="entry name" value="DUF6035"/>
    <property type="match status" value="1"/>
</dbReference>
<dbReference type="EMBL" id="CYZF01000009">
    <property type="protein sequence ID" value="CUP12508.1"/>
    <property type="molecule type" value="Genomic_DNA"/>
</dbReference>
<feature type="domain" description="DUF6035" evidence="2">
    <location>
        <begin position="343"/>
        <end position="524"/>
    </location>
</feature>